<dbReference type="InterPro" id="IPR039261">
    <property type="entry name" value="FNR_nucleotide-bd"/>
</dbReference>
<dbReference type="Gene3D" id="2.40.30.10">
    <property type="entry name" value="Translation factors"/>
    <property type="match status" value="1"/>
</dbReference>
<dbReference type="PANTHER" id="PTHR30157">
    <property type="entry name" value="FERRIC REDUCTASE, NADPH-DEPENDENT"/>
    <property type="match status" value="1"/>
</dbReference>
<proteinExistence type="predicted"/>
<dbReference type="OrthoDB" id="3745257at2"/>
<feature type="domain" description="FAD-binding FR-type" evidence="1">
    <location>
        <begin position="12"/>
        <end position="123"/>
    </location>
</feature>
<dbReference type="PANTHER" id="PTHR30157:SF0">
    <property type="entry name" value="NADPH-DEPENDENT FERRIC-CHELATE REDUCTASE"/>
    <property type="match status" value="1"/>
</dbReference>
<protein>
    <submittedName>
        <fullName evidence="2">NADPH-dependent ferric siderophore reductase</fullName>
    </submittedName>
</protein>
<dbReference type="InterPro" id="IPR013113">
    <property type="entry name" value="SIP_FAD-bd"/>
</dbReference>
<organism evidence="2 3">
    <name type="scientific">Actinomadura pelletieri DSM 43383</name>
    <dbReference type="NCBI Taxonomy" id="1120940"/>
    <lineage>
        <taxon>Bacteria</taxon>
        <taxon>Bacillati</taxon>
        <taxon>Actinomycetota</taxon>
        <taxon>Actinomycetes</taxon>
        <taxon>Streptosporangiales</taxon>
        <taxon>Thermomonosporaceae</taxon>
        <taxon>Actinomadura</taxon>
    </lineage>
</organism>
<keyword evidence="3" id="KW-1185">Reference proteome</keyword>
<reference evidence="2 3" key="1">
    <citation type="submission" date="2018-10" db="EMBL/GenBank/DDBJ databases">
        <title>Genomic Encyclopedia of Archaeal and Bacterial Type Strains, Phase II (KMG-II): from individual species to whole genera.</title>
        <authorList>
            <person name="Goeker M."/>
        </authorList>
    </citation>
    <scope>NUCLEOTIDE SEQUENCE [LARGE SCALE GENOMIC DNA]</scope>
    <source>
        <strain evidence="2 3">DSM 43383</strain>
    </source>
</reference>
<evidence type="ECO:0000313" key="3">
    <source>
        <dbReference type="Proteomes" id="UP000274601"/>
    </source>
</evidence>
<dbReference type="PROSITE" id="PS51384">
    <property type="entry name" value="FAD_FR"/>
    <property type="match status" value="1"/>
</dbReference>
<dbReference type="SUPFAM" id="SSF63380">
    <property type="entry name" value="Riboflavin synthase domain-like"/>
    <property type="match status" value="1"/>
</dbReference>
<dbReference type="CDD" id="cd06193">
    <property type="entry name" value="siderophore_interacting"/>
    <property type="match status" value="1"/>
</dbReference>
<dbReference type="GO" id="GO:0016491">
    <property type="term" value="F:oxidoreductase activity"/>
    <property type="evidence" value="ECO:0007669"/>
    <property type="project" value="InterPro"/>
</dbReference>
<dbReference type="InterPro" id="IPR017938">
    <property type="entry name" value="Riboflavin_synthase-like_b-brl"/>
</dbReference>
<sequence length="247" mass="27638">MARNPLNRLVGRYAIGATVTEVGEVTPTMKRIRLVAEAPITFPYSPGQHVRIQIHDPLSMYGLLHPVETLRTYTIWEFDRGARTLELRAHLYDGDGIGLRWARTVQVGDAVTFWWPQGDFFVRDADHHVFVGEETASVAFGAMLRELDASARVYGVVESETPELDPPLPGPHRLHRVHREGRPATASTVMLDAVSRLDLPEGPGAAYVAGEARTCQLVRDHLVRDRGWPRTSIKVKPFWAPGKRGLH</sequence>
<dbReference type="InterPro" id="IPR007037">
    <property type="entry name" value="SIP_rossman_dom"/>
</dbReference>
<dbReference type="InterPro" id="IPR017927">
    <property type="entry name" value="FAD-bd_FR_type"/>
</dbReference>
<dbReference type="Pfam" id="PF04954">
    <property type="entry name" value="SIP"/>
    <property type="match status" value="1"/>
</dbReference>
<dbReference type="AlphaFoldDB" id="A0A495QS12"/>
<dbReference type="RefSeq" id="WP_121433644.1">
    <property type="nucleotide sequence ID" value="NZ_RBWU01000002.1"/>
</dbReference>
<gene>
    <name evidence="2" type="ORF">BZB76_1608</name>
</gene>
<evidence type="ECO:0000313" key="2">
    <source>
        <dbReference type="EMBL" id="RKS76257.1"/>
    </source>
</evidence>
<dbReference type="EMBL" id="RBWU01000002">
    <property type="protein sequence ID" value="RKS76257.1"/>
    <property type="molecule type" value="Genomic_DNA"/>
</dbReference>
<comment type="caution">
    <text evidence="2">The sequence shown here is derived from an EMBL/GenBank/DDBJ whole genome shotgun (WGS) entry which is preliminary data.</text>
</comment>
<evidence type="ECO:0000259" key="1">
    <source>
        <dbReference type="PROSITE" id="PS51384"/>
    </source>
</evidence>
<dbReference type="Pfam" id="PF08021">
    <property type="entry name" value="FAD_binding_9"/>
    <property type="match status" value="1"/>
</dbReference>
<dbReference type="Gene3D" id="3.40.50.80">
    <property type="entry name" value="Nucleotide-binding domain of ferredoxin-NADP reductase (FNR) module"/>
    <property type="match status" value="1"/>
</dbReference>
<dbReference type="InterPro" id="IPR039374">
    <property type="entry name" value="SIP_fam"/>
</dbReference>
<accession>A0A495QS12</accession>
<name>A0A495QS12_9ACTN</name>
<dbReference type="Proteomes" id="UP000274601">
    <property type="component" value="Unassembled WGS sequence"/>
</dbReference>